<dbReference type="EMBL" id="CP002353">
    <property type="protein sequence ID" value="ADV63458.1"/>
    <property type="molecule type" value="Genomic_DNA"/>
</dbReference>
<dbReference type="OrthoDB" id="9790002at2"/>
<feature type="domain" description="Large ribosomal subunit protein bL25 L25" evidence="7">
    <location>
        <begin position="7"/>
        <end position="96"/>
    </location>
</feature>
<dbReference type="InterPro" id="IPR020057">
    <property type="entry name" value="Ribosomal_bL25_b-dom"/>
</dbReference>
<keyword evidence="4 5" id="KW-0687">Ribonucleoprotein</keyword>
<dbReference type="InterPro" id="IPR029751">
    <property type="entry name" value="Ribosomal_L25_dom"/>
</dbReference>
<evidence type="ECO:0000259" key="7">
    <source>
        <dbReference type="Pfam" id="PF01386"/>
    </source>
</evidence>
<comment type="similarity">
    <text evidence="5">Belongs to the bacterial ribosomal protein bL25 family. CTC subfamily.</text>
</comment>
<comment type="function">
    <text evidence="5">This is one of the proteins that binds to the 5S RNA in the ribosome where it forms part of the central protuberance.</text>
</comment>
<dbReference type="GO" id="GO:0003735">
    <property type="term" value="F:structural constituent of ribosome"/>
    <property type="evidence" value="ECO:0007669"/>
    <property type="project" value="InterPro"/>
</dbReference>
<sequence length="202" mass="22023">MSVTVKLEAQARSPEKNKGTGTRVARKLRQQGLIPAIIYGHKEPNLPIVLKHDDVWRIIKQQSHRVDLVVAGKTEEVLVRHVQWDHLSRDIIHLDFYRVSPEETVESIVRLEFKGTPAGVAAGGLLETPVHELKVDCRADSIPDLIAVDLSGLELGQSLYARDVPLPAGVKLHGNPDLLVAHVVAKPVKVEAAPAAPAEGQA</sequence>
<evidence type="ECO:0000313" key="9">
    <source>
        <dbReference type="EMBL" id="ADV63458.1"/>
    </source>
</evidence>
<dbReference type="InterPro" id="IPR020056">
    <property type="entry name" value="Rbsml_bL25/Gln-tRNA_synth_N"/>
</dbReference>
<dbReference type="InterPro" id="IPR001021">
    <property type="entry name" value="Ribosomal_bL25_long"/>
</dbReference>
<dbReference type="InParanoid" id="E8R1P0"/>
<evidence type="ECO:0000259" key="8">
    <source>
        <dbReference type="Pfam" id="PF14693"/>
    </source>
</evidence>
<keyword evidence="3 5" id="KW-0689">Ribosomal protein</keyword>
<evidence type="ECO:0000256" key="3">
    <source>
        <dbReference type="ARBA" id="ARBA00022980"/>
    </source>
</evidence>
<accession>E8R1P0</accession>
<proteinExistence type="inferred from homology"/>
<dbReference type="GO" id="GO:0008097">
    <property type="term" value="F:5S rRNA binding"/>
    <property type="evidence" value="ECO:0007669"/>
    <property type="project" value="InterPro"/>
</dbReference>
<dbReference type="PANTHER" id="PTHR33284">
    <property type="entry name" value="RIBOSOMAL PROTEIN L25/GLN-TRNA SYNTHETASE, ANTI-CODON-BINDING DOMAIN-CONTAINING PROTEIN"/>
    <property type="match status" value="1"/>
</dbReference>
<dbReference type="Proteomes" id="UP000008631">
    <property type="component" value="Chromosome"/>
</dbReference>
<dbReference type="PANTHER" id="PTHR33284:SF1">
    <property type="entry name" value="RIBOSOMAL PROTEIN L25_GLN-TRNA SYNTHETASE, ANTI-CODON-BINDING DOMAIN-CONTAINING PROTEIN"/>
    <property type="match status" value="1"/>
</dbReference>
<dbReference type="GO" id="GO:0006412">
    <property type="term" value="P:translation"/>
    <property type="evidence" value="ECO:0007669"/>
    <property type="project" value="UniProtKB-UniRule"/>
</dbReference>
<keyword evidence="2 5" id="KW-0694">RNA-binding</keyword>
<dbReference type="InterPro" id="IPR020930">
    <property type="entry name" value="Ribosomal_uL5_bac-type"/>
</dbReference>
<comment type="subunit">
    <text evidence="5">Part of the 50S ribosomal subunit; part of the 5S rRNA/L5/L18/L25 subcomplex. Contacts the 5S rRNA. Binds to the 5S rRNA independently of L5 and L18.</text>
</comment>
<dbReference type="CDD" id="cd00495">
    <property type="entry name" value="Ribosomal_L25_TL5_CTC"/>
    <property type="match status" value="1"/>
</dbReference>
<gene>
    <name evidence="5" type="primary">rplY</name>
    <name evidence="5" type="synonym">ctc</name>
    <name evidence="9" type="ordered locus">Isop_2893</name>
</gene>
<evidence type="ECO:0000256" key="6">
    <source>
        <dbReference type="SAM" id="MobiDB-lite"/>
    </source>
</evidence>
<evidence type="ECO:0000313" key="10">
    <source>
        <dbReference type="Proteomes" id="UP000008631"/>
    </source>
</evidence>
<dbReference type="Pfam" id="PF14693">
    <property type="entry name" value="Ribosomal_TL5_C"/>
    <property type="match status" value="1"/>
</dbReference>
<dbReference type="STRING" id="575540.Isop_2893"/>
<name>E8R1P0_ISOPI</name>
<feature type="domain" description="Large ribosomal subunit protein bL25 beta" evidence="8">
    <location>
        <begin position="105"/>
        <end position="185"/>
    </location>
</feature>
<dbReference type="NCBIfam" id="TIGR00731">
    <property type="entry name" value="bL25_bact_ctc"/>
    <property type="match status" value="1"/>
</dbReference>
<reference key="1">
    <citation type="submission" date="2010-11" db="EMBL/GenBank/DDBJ databases">
        <title>The complete sequence of chromosome of Isophaera pallida ATCC 43644.</title>
        <authorList>
            <consortium name="US DOE Joint Genome Institute (JGI-PGF)"/>
            <person name="Lucas S."/>
            <person name="Copeland A."/>
            <person name="Lapidus A."/>
            <person name="Bruce D."/>
            <person name="Goodwin L."/>
            <person name="Pitluck S."/>
            <person name="Kyrpides N."/>
            <person name="Mavromatis K."/>
            <person name="Pagani I."/>
            <person name="Ivanova N."/>
            <person name="Saunders E."/>
            <person name="Brettin T."/>
            <person name="Detter J.C."/>
            <person name="Han C."/>
            <person name="Tapia R."/>
            <person name="Land M."/>
            <person name="Hauser L."/>
            <person name="Markowitz V."/>
            <person name="Cheng J.-F."/>
            <person name="Hugenholtz P."/>
            <person name="Woyke T."/>
            <person name="Wu D."/>
            <person name="Eisen J.A."/>
        </authorList>
    </citation>
    <scope>NUCLEOTIDE SEQUENCE</scope>
    <source>
        <strain>ATCC 43644</strain>
    </source>
</reference>
<dbReference type="HAMAP" id="MF_01334">
    <property type="entry name" value="Ribosomal_bL25_CTC"/>
    <property type="match status" value="1"/>
</dbReference>
<evidence type="ECO:0000256" key="1">
    <source>
        <dbReference type="ARBA" id="ARBA00022730"/>
    </source>
</evidence>
<keyword evidence="1 5" id="KW-0699">rRNA-binding</keyword>
<reference evidence="9 10" key="2">
    <citation type="journal article" date="2011" name="Stand. Genomic Sci.">
        <title>Complete genome sequence of Isosphaera pallida type strain (IS1B).</title>
        <authorList>
            <consortium name="US DOE Joint Genome Institute (JGI-PGF)"/>
            <person name="Goker M."/>
            <person name="Cleland D."/>
            <person name="Saunders E."/>
            <person name="Lapidus A."/>
            <person name="Nolan M."/>
            <person name="Lucas S."/>
            <person name="Hammon N."/>
            <person name="Deshpande S."/>
            <person name="Cheng J.F."/>
            <person name="Tapia R."/>
            <person name="Han C."/>
            <person name="Goodwin L."/>
            <person name="Pitluck S."/>
            <person name="Liolios K."/>
            <person name="Pagani I."/>
            <person name="Ivanova N."/>
            <person name="Mavromatis K."/>
            <person name="Pati A."/>
            <person name="Chen A."/>
            <person name="Palaniappan K."/>
            <person name="Land M."/>
            <person name="Hauser L."/>
            <person name="Chang Y.J."/>
            <person name="Jeffries C.D."/>
            <person name="Detter J.C."/>
            <person name="Beck B."/>
            <person name="Woyke T."/>
            <person name="Bristow J."/>
            <person name="Eisen J.A."/>
            <person name="Markowitz V."/>
            <person name="Hugenholtz P."/>
            <person name="Kyrpides N.C."/>
            <person name="Klenk H.P."/>
        </authorList>
    </citation>
    <scope>NUCLEOTIDE SEQUENCE [LARGE SCALE GENOMIC DNA]</scope>
    <source>
        <strain evidence="10">ATCC 43644 / DSM 9630 / IS1B</strain>
    </source>
</reference>
<dbReference type="Gene3D" id="2.170.120.20">
    <property type="entry name" value="Ribosomal protein L25, beta domain"/>
    <property type="match status" value="1"/>
</dbReference>
<dbReference type="eggNOG" id="COG1825">
    <property type="taxonomic scope" value="Bacteria"/>
</dbReference>
<dbReference type="Gene3D" id="2.40.240.10">
    <property type="entry name" value="Ribosomal Protein L25, Chain P"/>
    <property type="match status" value="1"/>
</dbReference>
<dbReference type="AlphaFoldDB" id="E8R1P0"/>
<dbReference type="SUPFAM" id="SSF50715">
    <property type="entry name" value="Ribosomal protein L25-like"/>
    <property type="match status" value="1"/>
</dbReference>
<feature type="region of interest" description="Disordered" evidence="6">
    <location>
        <begin position="1"/>
        <end position="22"/>
    </location>
</feature>
<dbReference type="RefSeq" id="WP_013565746.1">
    <property type="nucleotide sequence ID" value="NC_014962.1"/>
</dbReference>
<protein>
    <recommendedName>
        <fullName evidence="5">Large ribosomal subunit protein bL25</fullName>
    </recommendedName>
    <alternativeName>
        <fullName evidence="5">General stress protein CTC</fullName>
    </alternativeName>
</protein>
<dbReference type="HOGENOM" id="CLU_075939_2_1_0"/>
<dbReference type="GO" id="GO:0022625">
    <property type="term" value="C:cytosolic large ribosomal subunit"/>
    <property type="evidence" value="ECO:0007669"/>
    <property type="project" value="TreeGrafter"/>
</dbReference>
<organism evidence="9 10">
    <name type="scientific">Isosphaera pallida (strain ATCC 43644 / DSM 9630 / IS1B)</name>
    <dbReference type="NCBI Taxonomy" id="575540"/>
    <lineage>
        <taxon>Bacteria</taxon>
        <taxon>Pseudomonadati</taxon>
        <taxon>Planctomycetota</taxon>
        <taxon>Planctomycetia</taxon>
        <taxon>Isosphaerales</taxon>
        <taxon>Isosphaeraceae</taxon>
        <taxon>Isosphaera</taxon>
    </lineage>
</organism>
<dbReference type="Pfam" id="PF01386">
    <property type="entry name" value="Ribosomal_L25p"/>
    <property type="match status" value="1"/>
</dbReference>
<evidence type="ECO:0000256" key="2">
    <source>
        <dbReference type="ARBA" id="ARBA00022884"/>
    </source>
</evidence>
<evidence type="ECO:0000256" key="5">
    <source>
        <dbReference type="HAMAP-Rule" id="MF_01334"/>
    </source>
</evidence>
<keyword evidence="10" id="KW-1185">Reference proteome</keyword>
<dbReference type="KEGG" id="ipa:Isop_2893"/>
<dbReference type="InterPro" id="IPR037121">
    <property type="entry name" value="Ribosomal_bL25_C"/>
</dbReference>
<dbReference type="InterPro" id="IPR011035">
    <property type="entry name" value="Ribosomal_bL25/Gln-tRNA_synth"/>
</dbReference>
<evidence type="ECO:0000256" key="4">
    <source>
        <dbReference type="ARBA" id="ARBA00023274"/>
    </source>
</evidence>